<dbReference type="InterPro" id="IPR051927">
    <property type="entry name" value="Zn_Chap_cDPG_Synth"/>
</dbReference>
<dbReference type="PANTHER" id="PTHR43603">
    <property type="entry name" value="COBW DOMAIN-CONTAINING PROTEIN DDB_G0274527"/>
    <property type="match status" value="1"/>
</dbReference>
<evidence type="ECO:0000313" key="3">
    <source>
        <dbReference type="Proteomes" id="UP000265581"/>
    </source>
</evidence>
<dbReference type="PANTHER" id="PTHR43603:SF1">
    <property type="entry name" value="ZINC-REGULATED GTPASE METALLOPROTEIN ACTIVATOR 1"/>
    <property type="match status" value="1"/>
</dbReference>
<dbReference type="InterPro" id="IPR027417">
    <property type="entry name" value="P-loop_NTPase"/>
</dbReference>
<dbReference type="Gene3D" id="3.40.50.300">
    <property type="entry name" value="P-loop containing nucleotide triphosphate hydrolases"/>
    <property type="match status" value="1"/>
</dbReference>
<protein>
    <submittedName>
        <fullName evidence="2">Cobalamin biosynthesis protein CobW</fullName>
    </submittedName>
</protein>
<dbReference type="Pfam" id="PF07683">
    <property type="entry name" value="CobW_C"/>
    <property type="match status" value="1"/>
</dbReference>
<comment type="caution">
    <text evidence="2">The sequence shown here is derived from an EMBL/GenBank/DDBJ whole genome shotgun (WGS) entry which is preliminary data.</text>
</comment>
<gene>
    <name evidence="2" type="ORF">DX116_16915</name>
</gene>
<evidence type="ECO:0000313" key="2">
    <source>
        <dbReference type="EMBL" id="REK70774.1"/>
    </source>
</evidence>
<accession>A0A371P4A2</accession>
<dbReference type="EMBL" id="QUBR01000002">
    <property type="protein sequence ID" value="REK70774.1"/>
    <property type="molecule type" value="Genomic_DNA"/>
</dbReference>
<name>A0A371P4A2_9ACTN</name>
<dbReference type="SUPFAM" id="SSF90002">
    <property type="entry name" value="Hypothetical protein YjiA, C-terminal domain"/>
    <property type="match status" value="1"/>
</dbReference>
<dbReference type="OrthoDB" id="9808822at2"/>
<dbReference type="SMART" id="SM00833">
    <property type="entry name" value="CobW_C"/>
    <property type="match status" value="1"/>
</dbReference>
<dbReference type="Proteomes" id="UP000265581">
    <property type="component" value="Unassembled WGS sequence"/>
</dbReference>
<dbReference type="RefSeq" id="WP_119705359.1">
    <property type="nucleotide sequence ID" value="NZ_JBHSOI010000002.1"/>
</dbReference>
<dbReference type="AlphaFoldDB" id="A0A371P4A2"/>
<organism evidence="2 3">
    <name type="scientific">Aeromicrobium endophyticum</name>
    <dbReference type="NCBI Taxonomy" id="2292704"/>
    <lineage>
        <taxon>Bacteria</taxon>
        <taxon>Bacillati</taxon>
        <taxon>Actinomycetota</taxon>
        <taxon>Actinomycetes</taxon>
        <taxon>Propionibacteriales</taxon>
        <taxon>Nocardioidaceae</taxon>
        <taxon>Aeromicrobium</taxon>
    </lineage>
</organism>
<feature type="domain" description="CobW C-terminal" evidence="1">
    <location>
        <begin position="238"/>
        <end position="327"/>
    </location>
</feature>
<reference evidence="2 3" key="1">
    <citation type="submission" date="2018-08" db="EMBL/GenBank/DDBJ databases">
        <title>Aeromicrobium sp. M2KJ-4, whole genome shotgun sequence.</title>
        <authorList>
            <person name="Tuo L."/>
        </authorList>
    </citation>
    <scope>NUCLEOTIDE SEQUENCE [LARGE SCALE GENOMIC DNA]</scope>
    <source>
        <strain evidence="2 3">M2KJ-4</strain>
    </source>
</reference>
<sequence length="358" mass="38682">MTTTPLVLLAGLDADAMAHAMIALQWDAPRAVTVRHTIDVEAQRLTRLVSDVDGVVEHVHVDLDHACVGCALREDIMPTLERLADDGRWGTIIAHLPIASGAEQVCAILTHDQVLSAKLHVASVLAVVDGPSARDDVLGDDLLRERALHTSVEDTRGVAEVQAALVEYADAVVVVGDIDETDRDVLRMLMRPGTREVIDHLAIDTAAIVGGRRPHADAEAWVDPGHGAHVGLLEAGDAWSIELRSDRPFHPERLMSNLEALGGGARRSRGCFWLPTRHGQVCEWDGAGGQLSVGPCQHGSTEPHTRLLVTGIDDGRDELVATFRACLLTDAELAERGSIWECHEDGFEPWLGPTRQPA</sequence>
<dbReference type="InterPro" id="IPR011629">
    <property type="entry name" value="CobW-like_C"/>
</dbReference>
<evidence type="ECO:0000259" key="1">
    <source>
        <dbReference type="SMART" id="SM00833"/>
    </source>
</evidence>
<keyword evidence="3" id="KW-1185">Reference proteome</keyword>
<proteinExistence type="predicted"/>